<evidence type="ECO:0000313" key="2">
    <source>
        <dbReference type="EMBL" id="KIY61487.1"/>
    </source>
</evidence>
<protein>
    <recommendedName>
        <fullName evidence="4">F-box domain-containing protein</fullName>
    </recommendedName>
</protein>
<sequence>MGKLARFLSLCLDNPSLFLLVRCLTLDFYLIRECPYAGHFLAKMTGVRSVYCKGRPGATVPTSLICAWPLTTLSAKCDGEDVYHKILGILPSIPLLETFSLGLQTSPALRTEEAPRIRVKTLCITTTAALYALVNRPMDAVPALGSLYETRDDPHAPLILPLVHTPVCLPSVCRMVLTLDALHCAVTCTLLDNELPALNELVLIDHFTRAQTATEIWRLNRPNLARIPQLSLELTNPLAARRLIVWCLSCLMPQNADATEAFNTASLRAQNSHISLTIHLTQPFLGGWTRHDAKPLWFIFGLNWPVLASSPSVSVILRPDATVREPAATLSAMESFITKNCERIAQAGKLTVTCNLQQEGVSYKDLLLH</sequence>
<feature type="chain" id="PRO_5002316545" description="F-box domain-containing protein" evidence="1">
    <location>
        <begin position="24"/>
        <end position="369"/>
    </location>
</feature>
<evidence type="ECO:0000313" key="3">
    <source>
        <dbReference type="Proteomes" id="UP000054007"/>
    </source>
</evidence>
<dbReference type="Proteomes" id="UP000054007">
    <property type="component" value="Unassembled WGS sequence"/>
</dbReference>
<keyword evidence="1" id="KW-0732">Signal</keyword>
<reference evidence="2 3" key="1">
    <citation type="journal article" date="2015" name="Fungal Genet. Biol.">
        <title>Evolution of novel wood decay mechanisms in Agaricales revealed by the genome sequences of Fistulina hepatica and Cylindrobasidium torrendii.</title>
        <authorList>
            <person name="Floudas D."/>
            <person name="Held B.W."/>
            <person name="Riley R."/>
            <person name="Nagy L.G."/>
            <person name="Koehler G."/>
            <person name="Ransdell A.S."/>
            <person name="Younus H."/>
            <person name="Chow J."/>
            <person name="Chiniquy J."/>
            <person name="Lipzen A."/>
            <person name="Tritt A."/>
            <person name="Sun H."/>
            <person name="Haridas S."/>
            <person name="LaButti K."/>
            <person name="Ohm R.A."/>
            <person name="Kues U."/>
            <person name="Blanchette R.A."/>
            <person name="Grigoriev I.V."/>
            <person name="Minto R.E."/>
            <person name="Hibbett D.S."/>
        </authorList>
    </citation>
    <scope>NUCLEOTIDE SEQUENCE [LARGE SCALE GENOMIC DNA]</scope>
    <source>
        <strain evidence="2 3">FP15055 ss-10</strain>
    </source>
</reference>
<feature type="signal peptide" evidence="1">
    <location>
        <begin position="1"/>
        <end position="23"/>
    </location>
</feature>
<organism evidence="2 3">
    <name type="scientific">Cylindrobasidium torrendii FP15055 ss-10</name>
    <dbReference type="NCBI Taxonomy" id="1314674"/>
    <lineage>
        <taxon>Eukaryota</taxon>
        <taxon>Fungi</taxon>
        <taxon>Dikarya</taxon>
        <taxon>Basidiomycota</taxon>
        <taxon>Agaricomycotina</taxon>
        <taxon>Agaricomycetes</taxon>
        <taxon>Agaricomycetidae</taxon>
        <taxon>Agaricales</taxon>
        <taxon>Marasmiineae</taxon>
        <taxon>Physalacriaceae</taxon>
        <taxon>Cylindrobasidium</taxon>
    </lineage>
</organism>
<proteinExistence type="predicted"/>
<dbReference type="EMBL" id="KN880933">
    <property type="protein sequence ID" value="KIY61487.1"/>
    <property type="molecule type" value="Genomic_DNA"/>
</dbReference>
<evidence type="ECO:0008006" key="4">
    <source>
        <dbReference type="Google" id="ProtNLM"/>
    </source>
</evidence>
<name>A0A0D7ATE1_9AGAR</name>
<dbReference type="AlphaFoldDB" id="A0A0D7ATE1"/>
<accession>A0A0D7ATE1</accession>
<gene>
    <name evidence="2" type="ORF">CYLTODRAFT_447690</name>
</gene>
<evidence type="ECO:0000256" key="1">
    <source>
        <dbReference type="SAM" id="SignalP"/>
    </source>
</evidence>
<keyword evidence="3" id="KW-1185">Reference proteome</keyword>